<dbReference type="Pfam" id="PF04969">
    <property type="entry name" value="CS"/>
    <property type="match status" value="2"/>
</dbReference>
<keyword evidence="11" id="KW-1185">Reference proteome</keyword>
<gene>
    <name evidence="10" type="ORF">BN1708_002046</name>
</gene>
<dbReference type="SUPFAM" id="SSF90229">
    <property type="entry name" value="CCCH zinc finger"/>
    <property type="match status" value="1"/>
</dbReference>
<feature type="region of interest" description="Disordered" evidence="7">
    <location>
        <begin position="2261"/>
        <end position="2301"/>
    </location>
</feature>
<dbReference type="InterPro" id="IPR008978">
    <property type="entry name" value="HSP20-like_chaperone"/>
</dbReference>
<evidence type="ECO:0000256" key="5">
    <source>
        <dbReference type="ARBA" id="ARBA00025733"/>
    </source>
</evidence>
<sequence>MLSAKSVSESSRMLRHGLVWATALAAGMASLVAGQSLPDLRIMPLGDSITKGSGSSDNNGYRNRLRQKLTMQGTDTEISVDMIGSMWHGTMADNDHEGHSGEYLRQIRTYLQHSIQARPNVVLVHAGTNNMDKEVDLGEAPALIEGIIDDLLQGSPNTVVLVAPVIWANDARMNANTDRFNKQLTTLIASKQKAGEHVLAVPIAIGAGDLSDRKHPNNAGYGKMADAWFNAILEAHERGWIKAPAKVNADELSGMGLGWEDAPAGAGSAGCGGRNFESKGQVFDGFRVWEEVGTIRGPVENGRRNKVILADLNGDGISDYVVADDDGTVRAWINGGKPNQWTSIGKINPDWSTITGDMVRMADVDNDGRADLIVSYSDGAAKVWKNTDKYVFKALDSQWATGLAPRENVNFKDMDGDGFADYVVVYSGGAVKWARNTQNNGKDQNKRNWEAAVTVAPGPQGVPENRVRVQDLDGDGKADYLVVYDGGAVKSFLNTGNLNSNGEQRNWLDLGTIVPGVSGVTGSMIRFADIDGDGQSDFLAVADDGSIRMWKNLGIVGTKGASLRFADLTGDGKADIVSVNHKGRARAWLNKGLGVWDDIGEIAPGLDEDLSSATIHFADVNGDKRADFLVVYGEGGVKAYLNNGNLPDKGKDRIWQTGQTISEGVGEPGRKVRFADLNGDGYADYLVVFDGGAVDAWLNQKNIPATNGGRIWGYRSTVATGVGEPGSKVRFADITGDGKADYLIQYVGGAVKGYNNTGNIPDIGRARNWANMGTISTGTSPQGPVRYADLNGDGKDDYLVVFGSGILYGEIDTEESKVNHTGKNIELKLQKKELKEEYWPRLLKESKKVHFLKTNFDKWVDEDEQEEAPEEDFSQFGGMGGMPGMGGMEGMGGMPGMGGMGALDSQWATGLAPRENVNFKDMDGDGFADYVVVYSGGAVKWARNTQNNGKDQNKRNWEAAVTVAPGPQGVPENRVRVQDLDGDGKADYLIVYDGGAVKSFLNTGNLNSNGEQRNWLDLGTIVPGVSGVTGSMIRFADMDGDGQSDFLAVADDGSIRMWKNLGIVGTKGASLRFADLTGDGKADIVSVNHKGRARAWLNKGLGIWDDIGEIAPGLDEDLSSATIHFADVNGDKRADFLVVYGEGGVKAYLNNGNLPDKGKDRIWQTGQTISEGVGEPGRKVRFADLNGDGYADYLVVFDGGAVDAWLNQKNIPATNGGRIWGYRTTVATGVGEPGSKVRFADMTGDGKADYLIQYVGGAVKGYNNTGNIPDIGRARNWANMGTISTGTSPQGPVRYADLNGDGKDDYLVVFGSGIVHAYINSCDWRAPEPVGSGEGDEIDGDSTCEDIKKHDSGVGIFDRPLWNDAETTPYWSSNKALFFLPGWLSFDSNANDGVPRAFASEWGFDSVSCPILGDCGFPNDCSGYSKSKGSGRAHLIMKSLDNLHSYYKAMYQAVSSTLGYFNAMQRVFEQYYPEPSLEDVGIKALLQMTEHILGVGTAMAGSDTGELIVNGLFSTVSGVAENALENKDEPLRYAADLAKVGFRYFNNSAAAIETMHNTLLKQGHYDGPDGAKIILDDVFKNGAWLNSDKIPILSQSEKDGVPRIGTSELASWFFAFLHASILNYSWRNSLVFIVGHKMTRKEFDDGAADIDDNLKAYHDGRGYFLQSYEPYRLLGSWEFRSRDAPGYNIFPEGNGLTFRLKHSDAITSSVETHNMFGFNYTGSVVLDEILTKPDWDTWRDLKPDLPGTFSIPVGLVDEAEDWNSGVEYFLTRINDPGEGPHDGTLFCECKNNEDKNGKRFIDQLRYADDLKRACSTILWAQRSSASDATKNFVYLTISVPDVPASSLKLDLKPTGLTFDGHSDTLKKDFHLDLELYGEIDTEESKVNHTGKNIELKLQKKELKEEYWPRLLKESKKVHFLKTNFDKWVDEDEQEEAPEEDFSQFGGMGGMPGMGGMEGMGGMPGMGGMGGMDTKYESRVATTRHWKRPTDIMPPKKNMEKPAKAKGAQAVADKTFGMKNKKGGAAQKQIAQLSAMAKSGGTPEEKRKQAEKAQREKEKRAAEDAKRELADMVNKPAQIQKVPFGVDPKTVVCIFFKKGNCEKGKKCKFSHNVEDERKVNKKSLYTDTRAEEDEQKKVETSAEWDEEKLRSVVLSKKGNQKTTTDKVCKFFVEAIEEGKYGWFWVCPNGGDKCMYKHALPPGFVLKTKEQRAAEKALMDKSPLKTLTLEEFLESERHKLTGTLTPVTPESFAKWKKERLDKKAAEEQAKKAKEATGRAMFESGTWKDDDESGDEDDDDNDAWNMEKLRAETEAARERKEAERVAALHGTAVGAMLESTAPVVEATPAEPIARRTTPIPSTRYDGFNCKTTAGAARCDGNQVGEPVYRSPTTNEV</sequence>
<feature type="domain" description="CS" evidence="9">
    <location>
        <begin position="724"/>
        <end position="843"/>
    </location>
</feature>
<dbReference type="GO" id="GO:0002181">
    <property type="term" value="P:cytoplasmic translation"/>
    <property type="evidence" value="ECO:0007669"/>
    <property type="project" value="TreeGrafter"/>
</dbReference>
<dbReference type="GO" id="GO:0005829">
    <property type="term" value="C:cytosol"/>
    <property type="evidence" value="ECO:0007669"/>
    <property type="project" value="TreeGrafter"/>
</dbReference>
<name>A0A0G4KH22_VERLO</name>
<dbReference type="InterPro" id="IPR013830">
    <property type="entry name" value="SGNH_hydro"/>
</dbReference>
<dbReference type="PANTHER" id="PTHR12681">
    <property type="entry name" value="ZINC FINGER-CONTAINING PROTEIN P48ZNF"/>
    <property type="match status" value="1"/>
</dbReference>
<dbReference type="InterPro" id="IPR000571">
    <property type="entry name" value="Znf_CCCH"/>
</dbReference>
<dbReference type="SUPFAM" id="SSF49764">
    <property type="entry name" value="HSP20-like chaperones"/>
    <property type="match status" value="2"/>
</dbReference>
<dbReference type="InterPro" id="IPR036514">
    <property type="entry name" value="SGNH_hydro_sf"/>
</dbReference>
<dbReference type="SUPFAM" id="SSF69318">
    <property type="entry name" value="Integrin alpha N-terminal domain"/>
    <property type="match status" value="5"/>
</dbReference>
<dbReference type="PROSITE" id="PS50103">
    <property type="entry name" value="ZF_C3H1"/>
    <property type="match status" value="2"/>
</dbReference>
<feature type="zinc finger region" description="C3H1-type" evidence="6">
    <location>
        <begin position="2161"/>
        <end position="2199"/>
    </location>
</feature>
<evidence type="ECO:0000313" key="10">
    <source>
        <dbReference type="EMBL" id="CRJ95646.1"/>
    </source>
</evidence>
<feature type="region of interest" description="Disordered" evidence="7">
    <location>
        <begin position="2343"/>
        <end position="2364"/>
    </location>
</feature>
<dbReference type="GO" id="GO:0008270">
    <property type="term" value="F:zinc ion binding"/>
    <property type="evidence" value="ECO:0007669"/>
    <property type="project" value="UniProtKB-KW"/>
</dbReference>
<dbReference type="FunFam" id="2.60.40.790:FF:000013">
    <property type="entry name" value="Very-long-chain (3R)-3-hydroxyacyl-CoA dehydratase"/>
    <property type="match status" value="1"/>
</dbReference>
<reference evidence="10 11" key="1">
    <citation type="submission" date="2015-05" db="EMBL/GenBank/DDBJ databases">
        <authorList>
            <person name="Wang D.B."/>
            <person name="Wang M."/>
        </authorList>
    </citation>
    <scope>NUCLEOTIDE SEQUENCE [LARGE SCALE GENOMIC DNA]</scope>
    <source>
        <strain evidence="10">VL1</strain>
    </source>
</reference>
<dbReference type="Pfam" id="PF13472">
    <property type="entry name" value="Lipase_GDSL_2"/>
    <property type="match status" value="1"/>
</dbReference>
<dbReference type="PROSITE" id="PS51203">
    <property type="entry name" value="CS"/>
    <property type="match status" value="2"/>
</dbReference>
<protein>
    <recommendedName>
        <fullName evidence="12">CS domain-containing protein</fullName>
    </recommendedName>
</protein>
<feature type="region of interest" description="Disordered" evidence="7">
    <location>
        <begin position="2034"/>
        <end position="2067"/>
    </location>
</feature>
<dbReference type="CDD" id="cd01833">
    <property type="entry name" value="XynB_like"/>
    <property type="match status" value="1"/>
</dbReference>
<evidence type="ECO:0000256" key="4">
    <source>
        <dbReference type="ARBA" id="ARBA00022833"/>
    </source>
</evidence>
<feature type="compositionally biased region" description="Basic and acidic residues" evidence="7">
    <location>
        <begin position="2042"/>
        <end position="2067"/>
    </location>
</feature>
<dbReference type="SUPFAM" id="SSF52266">
    <property type="entry name" value="SGNH hydrolase"/>
    <property type="match status" value="1"/>
</dbReference>
<comment type="similarity">
    <text evidence="5">Belongs to the p23/wos2 family.</text>
</comment>
<keyword evidence="1 6" id="KW-0479">Metal-binding</keyword>
<evidence type="ECO:0000259" key="9">
    <source>
        <dbReference type="PROSITE" id="PS51203"/>
    </source>
</evidence>
<feature type="compositionally biased region" description="Basic and acidic residues" evidence="7">
    <location>
        <begin position="2261"/>
        <end position="2274"/>
    </location>
</feature>
<keyword evidence="3 6" id="KW-0863">Zinc-finger</keyword>
<dbReference type="InterPro" id="IPR032378">
    <property type="entry name" value="ZC3H15/TMA46_C"/>
</dbReference>
<dbReference type="GO" id="GO:0003729">
    <property type="term" value="F:mRNA binding"/>
    <property type="evidence" value="ECO:0007669"/>
    <property type="project" value="TreeGrafter"/>
</dbReference>
<evidence type="ECO:0000256" key="3">
    <source>
        <dbReference type="ARBA" id="ARBA00022771"/>
    </source>
</evidence>
<dbReference type="SMART" id="SM00356">
    <property type="entry name" value="ZnF_C3H1"/>
    <property type="match status" value="2"/>
</dbReference>
<evidence type="ECO:0000256" key="6">
    <source>
        <dbReference type="PROSITE-ProRule" id="PRU00723"/>
    </source>
</evidence>
<dbReference type="Pfam" id="PF13517">
    <property type="entry name" value="FG-GAP_3"/>
    <property type="match status" value="7"/>
</dbReference>
<dbReference type="Gene3D" id="2.60.40.790">
    <property type="match status" value="2"/>
</dbReference>
<feature type="zinc finger region" description="C3H1-type" evidence="6">
    <location>
        <begin position="2086"/>
        <end position="2113"/>
    </location>
</feature>
<dbReference type="STRING" id="100787.A0A0G4KH22"/>
<dbReference type="InterPro" id="IPR007052">
    <property type="entry name" value="CS_dom"/>
</dbReference>
<evidence type="ECO:0000256" key="1">
    <source>
        <dbReference type="ARBA" id="ARBA00022723"/>
    </source>
</evidence>
<dbReference type="Gene3D" id="3.40.50.1110">
    <property type="entry name" value="SGNH hydrolase"/>
    <property type="match status" value="1"/>
</dbReference>
<feature type="domain" description="CS" evidence="9">
    <location>
        <begin position="1812"/>
        <end position="1911"/>
    </location>
</feature>
<feature type="domain" description="C3H1-type" evidence="8">
    <location>
        <begin position="2086"/>
        <end position="2113"/>
    </location>
</feature>
<evidence type="ECO:0000259" key="8">
    <source>
        <dbReference type="PROSITE" id="PS50103"/>
    </source>
</evidence>
<dbReference type="InterPro" id="IPR036855">
    <property type="entry name" value="Znf_CCCH_sf"/>
</dbReference>
<dbReference type="Pfam" id="PF16543">
    <property type="entry name" value="DFRP_C"/>
    <property type="match status" value="1"/>
</dbReference>
<accession>A0A0G4KH22</accession>
<dbReference type="PANTHER" id="PTHR12681:SF0">
    <property type="entry name" value="ZINC FINGER CCCH DOMAIN-CONTAINING PROTEIN 15"/>
    <property type="match status" value="1"/>
</dbReference>
<dbReference type="EMBL" id="CVQH01001113">
    <property type="protein sequence ID" value="CRJ95646.1"/>
    <property type="molecule type" value="Genomic_DNA"/>
</dbReference>
<dbReference type="CDD" id="cd06465">
    <property type="entry name" value="p23_hB-ind1_like"/>
    <property type="match status" value="1"/>
</dbReference>
<dbReference type="InterPro" id="IPR013517">
    <property type="entry name" value="FG-GAP"/>
</dbReference>
<feature type="domain" description="C3H1-type" evidence="8">
    <location>
        <begin position="2161"/>
        <end position="2199"/>
    </location>
</feature>
<proteinExistence type="inferred from homology"/>
<dbReference type="Proteomes" id="UP000044602">
    <property type="component" value="Unassembled WGS sequence"/>
</dbReference>
<evidence type="ECO:0000256" key="2">
    <source>
        <dbReference type="ARBA" id="ARBA00022729"/>
    </source>
</evidence>
<dbReference type="Gene3D" id="6.20.400.10">
    <property type="match status" value="1"/>
</dbReference>
<evidence type="ECO:0000313" key="11">
    <source>
        <dbReference type="Proteomes" id="UP000044602"/>
    </source>
</evidence>
<dbReference type="Gene3D" id="2.130.10.130">
    <property type="entry name" value="Integrin alpha, N-terminal"/>
    <property type="match status" value="3"/>
</dbReference>
<keyword evidence="2" id="KW-0732">Signal</keyword>
<keyword evidence="4 6" id="KW-0862">Zinc</keyword>
<dbReference type="InterPro" id="IPR028994">
    <property type="entry name" value="Integrin_alpha_N"/>
</dbReference>
<organism evidence="10 11">
    <name type="scientific">Verticillium longisporum</name>
    <name type="common">Verticillium dahliae var. longisporum</name>
    <dbReference type="NCBI Taxonomy" id="100787"/>
    <lineage>
        <taxon>Eukaryota</taxon>
        <taxon>Fungi</taxon>
        <taxon>Dikarya</taxon>
        <taxon>Ascomycota</taxon>
        <taxon>Pezizomycotina</taxon>
        <taxon>Sordariomycetes</taxon>
        <taxon>Hypocreomycetidae</taxon>
        <taxon>Glomerellales</taxon>
        <taxon>Plectosphaerellaceae</taxon>
        <taxon>Verticillium</taxon>
    </lineage>
</organism>
<feature type="compositionally biased region" description="Acidic residues" evidence="7">
    <location>
        <begin position="2286"/>
        <end position="2299"/>
    </location>
</feature>
<dbReference type="Pfam" id="PF00642">
    <property type="entry name" value="zf-CCCH"/>
    <property type="match status" value="1"/>
</dbReference>
<evidence type="ECO:0000256" key="7">
    <source>
        <dbReference type="SAM" id="MobiDB-lite"/>
    </source>
</evidence>
<dbReference type="Gene3D" id="4.10.1000.10">
    <property type="entry name" value="Zinc finger, CCCH-type"/>
    <property type="match status" value="1"/>
</dbReference>
<evidence type="ECO:0008006" key="12">
    <source>
        <dbReference type="Google" id="ProtNLM"/>
    </source>
</evidence>